<feature type="transmembrane region" description="Helical" evidence="6">
    <location>
        <begin position="89"/>
        <end position="108"/>
    </location>
</feature>
<dbReference type="InterPro" id="IPR011701">
    <property type="entry name" value="MFS"/>
</dbReference>
<feature type="transmembrane region" description="Helical" evidence="6">
    <location>
        <begin position="272"/>
        <end position="297"/>
    </location>
</feature>
<keyword evidence="4 6" id="KW-1133">Transmembrane helix</keyword>
<sequence length="531" mass="55671">MEAGGVAHVVIEEPLDDGSDAIPIAVVPGTKEADAQSTALDRDEDEKIPGKLIGSIFGCGLLAFIGVLTETCMNVLFPALMEEFNLTTSTVQWVTTIYLLTVSSIMPLSSYLKRRFTLKSLFVTAITCACVGAVIMIFQHAFWILLIARVIQGVATGIAVPLMINVILEQSPRSKVGRLMGVGALVIGVAPALGPTVGGLVTMVLPWRWIFVFVLPFLLLVSLPLGACCIQQKKPTEAAELNVVQFVSIVIALVGLVLGVTEVGEAIGDAVAGAVSAGTVVVGVVALVVGIASLVFFCWSTRRSFSPLIRLGWMRDPVATMQVLSYFMLATLIIGFGYLIPNLAQLSLGAPTFTAGLLIMPGALAAAVCAPIGGTLFDRLGPVRPILTGIVLCIVGIASLLCFSQHLNSTLLACLYIFFGVGFALSASNIMTNGINGIAGPFVPDGNAVFNTFNQFGGAAGTAIFTTIMAVCQAGHGTLGDASYRQASTNGGTAILVVMLVIALLAFAMMIVVFRTQKKRGINLNRSVSNE</sequence>
<evidence type="ECO:0000256" key="1">
    <source>
        <dbReference type="ARBA" id="ARBA00004651"/>
    </source>
</evidence>
<dbReference type="AlphaFoldDB" id="A0A6I5N8P5"/>
<evidence type="ECO:0000259" key="7">
    <source>
        <dbReference type="PROSITE" id="PS50850"/>
    </source>
</evidence>
<comment type="subcellular location">
    <subcellularLocation>
        <location evidence="1">Cell membrane</location>
        <topology evidence="1">Multi-pass membrane protein</topology>
    </subcellularLocation>
</comment>
<dbReference type="GO" id="GO:0022857">
    <property type="term" value="F:transmembrane transporter activity"/>
    <property type="evidence" value="ECO:0007669"/>
    <property type="project" value="InterPro"/>
</dbReference>
<gene>
    <name evidence="8" type="ORF">F6S87_06275</name>
</gene>
<feature type="transmembrane region" description="Helical" evidence="6">
    <location>
        <begin position="179"/>
        <end position="201"/>
    </location>
</feature>
<evidence type="ECO:0000313" key="8">
    <source>
        <dbReference type="EMBL" id="NEG70201.1"/>
    </source>
</evidence>
<feature type="transmembrane region" description="Helical" evidence="6">
    <location>
        <begin position="410"/>
        <end position="431"/>
    </location>
</feature>
<dbReference type="GO" id="GO:0005886">
    <property type="term" value="C:plasma membrane"/>
    <property type="evidence" value="ECO:0007669"/>
    <property type="project" value="UniProtKB-SubCell"/>
</dbReference>
<dbReference type="PRINTS" id="PR01036">
    <property type="entry name" value="TCRTETB"/>
</dbReference>
<feature type="transmembrane region" description="Helical" evidence="6">
    <location>
        <begin position="318"/>
        <end position="340"/>
    </location>
</feature>
<keyword evidence="3 6" id="KW-0812">Transmembrane</keyword>
<feature type="transmembrane region" description="Helical" evidence="6">
    <location>
        <begin position="352"/>
        <end position="374"/>
    </location>
</feature>
<feature type="transmembrane region" description="Helical" evidence="6">
    <location>
        <begin position="52"/>
        <end position="77"/>
    </location>
</feature>
<accession>A0A6I5N8P5</accession>
<feature type="transmembrane region" description="Helical" evidence="6">
    <location>
        <begin position="452"/>
        <end position="471"/>
    </location>
</feature>
<feature type="transmembrane region" description="Helical" evidence="6">
    <location>
        <begin position="120"/>
        <end position="138"/>
    </location>
</feature>
<comment type="caution">
    <text evidence="8">The sequence shown here is derived from an EMBL/GenBank/DDBJ whole genome shotgun (WGS) entry which is preliminary data.</text>
</comment>
<feature type="transmembrane region" description="Helical" evidence="6">
    <location>
        <begin position="491"/>
        <end position="514"/>
    </location>
</feature>
<protein>
    <submittedName>
        <fullName evidence="8">Multidrug efflux MFS transporter</fullName>
    </submittedName>
</protein>
<evidence type="ECO:0000256" key="3">
    <source>
        <dbReference type="ARBA" id="ARBA00022692"/>
    </source>
</evidence>
<keyword evidence="2" id="KW-0813">Transport</keyword>
<feature type="transmembrane region" description="Helical" evidence="6">
    <location>
        <begin position="386"/>
        <end position="404"/>
    </location>
</feature>
<reference evidence="8 9" key="1">
    <citation type="submission" date="2019-09" db="EMBL/GenBank/DDBJ databases">
        <title>Phylogenetic characterization of a novel taxon of the genus Bifidobacterium: Bifidobacterium choloepi sp. nov.</title>
        <authorList>
            <person name="Modesto M."/>
            <person name="Satti M."/>
        </authorList>
    </citation>
    <scope>NUCLEOTIDE SEQUENCE [LARGE SCALE GENOMIC DNA]</scope>
    <source>
        <strain evidence="8 9">BRDM6</strain>
    </source>
</reference>
<dbReference type="Pfam" id="PF07690">
    <property type="entry name" value="MFS_1"/>
    <property type="match status" value="1"/>
</dbReference>
<organism evidence="8 9">
    <name type="scientific">Bifidobacterium choloepi</name>
    <dbReference type="NCBI Taxonomy" id="2614131"/>
    <lineage>
        <taxon>Bacteria</taxon>
        <taxon>Bacillati</taxon>
        <taxon>Actinomycetota</taxon>
        <taxon>Actinomycetes</taxon>
        <taxon>Bifidobacteriales</taxon>
        <taxon>Bifidobacteriaceae</taxon>
        <taxon>Bifidobacterium</taxon>
    </lineage>
</organism>
<evidence type="ECO:0000256" key="2">
    <source>
        <dbReference type="ARBA" id="ARBA00022448"/>
    </source>
</evidence>
<name>A0A6I5N8P5_9BIFI</name>
<keyword evidence="5 6" id="KW-0472">Membrane</keyword>
<dbReference type="Gene3D" id="1.20.1720.10">
    <property type="entry name" value="Multidrug resistance protein D"/>
    <property type="match status" value="1"/>
</dbReference>
<dbReference type="InterPro" id="IPR020846">
    <property type="entry name" value="MFS_dom"/>
</dbReference>
<dbReference type="InterPro" id="IPR036259">
    <property type="entry name" value="MFS_trans_sf"/>
</dbReference>
<evidence type="ECO:0000256" key="4">
    <source>
        <dbReference type="ARBA" id="ARBA00022989"/>
    </source>
</evidence>
<keyword evidence="9" id="KW-1185">Reference proteome</keyword>
<evidence type="ECO:0000313" key="9">
    <source>
        <dbReference type="Proteomes" id="UP000469292"/>
    </source>
</evidence>
<dbReference type="Gene3D" id="1.20.1250.20">
    <property type="entry name" value="MFS general substrate transporter like domains"/>
    <property type="match status" value="1"/>
</dbReference>
<dbReference type="PANTHER" id="PTHR42718">
    <property type="entry name" value="MAJOR FACILITATOR SUPERFAMILY MULTIDRUG TRANSPORTER MFSC"/>
    <property type="match status" value="1"/>
</dbReference>
<dbReference type="Proteomes" id="UP000469292">
    <property type="component" value="Unassembled WGS sequence"/>
</dbReference>
<dbReference type="PROSITE" id="PS50850">
    <property type="entry name" value="MFS"/>
    <property type="match status" value="1"/>
</dbReference>
<evidence type="ECO:0000256" key="5">
    <source>
        <dbReference type="ARBA" id="ARBA00023136"/>
    </source>
</evidence>
<dbReference type="SUPFAM" id="SSF103473">
    <property type="entry name" value="MFS general substrate transporter"/>
    <property type="match status" value="1"/>
</dbReference>
<feature type="transmembrane region" description="Helical" evidence="6">
    <location>
        <begin position="241"/>
        <end position="260"/>
    </location>
</feature>
<feature type="domain" description="Major facilitator superfamily (MFS) profile" evidence="7">
    <location>
        <begin position="55"/>
        <end position="520"/>
    </location>
</feature>
<feature type="transmembrane region" description="Helical" evidence="6">
    <location>
        <begin position="144"/>
        <end position="167"/>
    </location>
</feature>
<proteinExistence type="predicted"/>
<dbReference type="PANTHER" id="PTHR42718:SF9">
    <property type="entry name" value="MAJOR FACILITATOR SUPERFAMILY MULTIDRUG TRANSPORTER MFSC"/>
    <property type="match status" value="1"/>
</dbReference>
<dbReference type="EMBL" id="VYSG01000002">
    <property type="protein sequence ID" value="NEG70201.1"/>
    <property type="molecule type" value="Genomic_DNA"/>
</dbReference>
<evidence type="ECO:0000256" key="6">
    <source>
        <dbReference type="SAM" id="Phobius"/>
    </source>
</evidence>
<feature type="transmembrane region" description="Helical" evidence="6">
    <location>
        <begin position="207"/>
        <end position="229"/>
    </location>
</feature>